<evidence type="ECO:0000259" key="2">
    <source>
        <dbReference type="Pfam" id="PF13590"/>
    </source>
</evidence>
<organism evidence="3 4">
    <name type="scientific">Blastomonas marina</name>
    <dbReference type="NCBI Taxonomy" id="1867408"/>
    <lineage>
        <taxon>Bacteria</taxon>
        <taxon>Pseudomonadati</taxon>
        <taxon>Pseudomonadota</taxon>
        <taxon>Alphaproteobacteria</taxon>
        <taxon>Sphingomonadales</taxon>
        <taxon>Sphingomonadaceae</taxon>
        <taxon>Blastomonas</taxon>
    </lineage>
</organism>
<dbReference type="EMBL" id="BMID01000001">
    <property type="protein sequence ID" value="GGA09074.1"/>
    <property type="molecule type" value="Genomic_DNA"/>
</dbReference>
<name>A0ABQ1FEP0_9SPHN</name>
<feature type="chain" id="PRO_5046494040" description="DUF4136 domain-containing protein" evidence="1">
    <location>
        <begin position="28"/>
        <end position="201"/>
    </location>
</feature>
<dbReference type="Pfam" id="PF13590">
    <property type="entry name" value="DUF4136"/>
    <property type="match status" value="1"/>
</dbReference>
<dbReference type="PROSITE" id="PS51257">
    <property type="entry name" value="PROKAR_LIPOPROTEIN"/>
    <property type="match status" value="1"/>
</dbReference>
<gene>
    <name evidence="3" type="ORF">GCM10010923_19220</name>
</gene>
<feature type="signal peptide" evidence="1">
    <location>
        <begin position="1"/>
        <end position="27"/>
    </location>
</feature>
<keyword evidence="1" id="KW-0732">Signal</keyword>
<evidence type="ECO:0000256" key="1">
    <source>
        <dbReference type="SAM" id="SignalP"/>
    </source>
</evidence>
<accession>A0ABQ1FEP0</accession>
<evidence type="ECO:0000313" key="3">
    <source>
        <dbReference type="EMBL" id="GGA09074.1"/>
    </source>
</evidence>
<keyword evidence="4" id="KW-1185">Reference proteome</keyword>
<reference evidence="4" key="1">
    <citation type="journal article" date="2019" name="Int. J. Syst. Evol. Microbiol.">
        <title>The Global Catalogue of Microorganisms (GCM) 10K type strain sequencing project: providing services to taxonomists for standard genome sequencing and annotation.</title>
        <authorList>
            <consortium name="The Broad Institute Genomics Platform"/>
            <consortium name="The Broad Institute Genome Sequencing Center for Infectious Disease"/>
            <person name="Wu L."/>
            <person name="Ma J."/>
        </authorList>
    </citation>
    <scope>NUCLEOTIDE SEQUENCE [LARGE SCALE GENOMIC DNA]</scope>
    <source>
        <strain evidence="4">CGMCC 1.15297</strain>
    </source>
</reference>
<dbReference type="Proteomes" id="UP000603317">
    <property type="component" value="Unassembled WGS sequence"/>
</dbReference>
<feature type="domain" description="DUF4136" evidence="2">
    <location>
        <begin position="57"/>
        <end position="192"/>
    </location>
</feature>
<comment type="caution">
    <text evidence="3">The sequence shown here is derived from an EMBL/GenBank/DDBJ whole genome shotgun (WGS) entry which is preliminary data.</text>
</comment>
<protein>
    <recommendedName>
        <fullName evidence="2">DUF4136 domain-containing protein</fullName>
    </recommendedName>
</protein>
<evidence type="ECO:0000313" key="4">
    <source>
        <dbReference type="Proteomes" id="UP000603317"/>
    </source>
</evidence>
<proteinExistence type="predicted"/>
<sequence length="201" mass="20543">MFATFRRPALIALSALALSACATAPYAGPTEVTRFSAPDLAEAPRGRIEVVVAPGEETSGLAMQPYLDAVTRELASLGYAPVSGGGTQVAEVRAGRGELLADGSRRSPVSVGVGGSTGTYGSGVGVGIGINLGGGERRTVDTSMAVMIRDMDTREVLWEGRASFAATENADEFEVANAADKLASALFAGFPGNSGETIEVE</sequence>
<dbReference type="InterPro" id="IPR025411">
    <property type="entry name" value="DUF4136"/>
</dbReference>
<dbReference type="RefSeq" id="WP_188642491.1">
    <property type="nucleotide sequence ID" value="NZ_BMID01000001.1"/>
</dbReference>